<dbReference type="Proteomes" id="UP000681343">
    <property type="component" value="Plasmid pMM35_01"/>
</dbReference>
<protein>
    <submittedName>
        <fullName evidence="1">Uncharacterized protein</fullName>
    </submittedName>
</protein>
<dbReference type="AlphaFoldDB" id="A0A810PUK2"/>
<name>A0A810PUK2_9FIRM</name>
<keyword evidence="1" id="KW-0614">Plasmid</keyword>
<sequence length="77" mass="9535">MTLQQLSYQYQEQARVLHQRIVDLRRAQAQCESRENEEHLRQRIRDLEPLHRESRQLAELTARYYDRGYHKNAYYTL</sequence>
<proteinExistence type="predicted"/>
<evidence type="ECO:0000313" key="1">
    <source>
        <dbReference type="EMBL" id="BCK79414.1"/>
    </source>
</evidence>
<reference evidence="1" key="1">
    <citation type="submission" date="2020-09" db="EMBL/GenBank/DDBJ databases">
        <title>New species isolated from human feces.</title>
        <authorList>
            <person name="Kitahara M."/>
            <person name="Shigeno Y."/>
            <person name="Shime M."/>
            <person name="Matsumoto Y."/>
            <person name="Nakamura S."/>
            <person name="Motooka D."/>
            <person name="Fukuoka S."/>
            <person name="Nishikawa H."/>
            <person name="Benno Y."/>
        </authorList>
    </citation>
    <scope>NUCLEOTIDE SEQUENCE</scope>
    <source>
        <strain evidence="1">MM35</strain>
        <plasmid evidence="1">pMM35_01</plasmid>
    </source>
</reference>
<evidence type="ECO:0000313" key="2">
    <source>
        <dbReference type="Proteomes" id="UP000681343"/>
    </source>
</evidence>
<dbReference type="RefSeq" id="WP_212820982.1">
    <property type="nucleotide sequence ID" value="NZ_AP023416.1"/>
</dbReference>
<geneLocation type="plasmid" evidence="1 2">
    <name>pMM35_01</name>
</geneLocation>
<gene>
    <name evidence="1" type="ORF">MM35RIKEN_16060</name>
</gene>
<keyword evidence="2" id="KW-1185">Reference proteome</keyword>
<dbReference type="EMBL" id="AP023416">
    <property type="protein sequence ID" value="BCK79414.1"/>
    <property type="molecule type" value="Genomic_DNA"/>
</dbReference>
<organism evidence="1 2">
    <name type="scientific">Vescimonas fastidiosa</name>
    <dbReference type="NCBI Taxonomy" id="2714353"/>
    <lineage>
        <taxon>Bacteria</taxon>
        <taxon>Bacillati</taxon>
        <taxon>Bacillota</taxon>
        <taxon>Clostridia</taxon>
        <taxon>Eubacteriales</taxon>
        <taxon>Oscillospiraceae</taxon>
        <taxon>Vescimonas</taxon>
    </lineage>
</organism>
<dbReference type="KEGG" id="vfa:MM35RIKEN_16060"/>
<accession>A0A810PUK2</accession>